<dbReference type="EMBL" id="BKCJ011170662">
    <property type="protein sequence ID" value="GFC98198.1"/>
    <property type="molecule type" value="Genomic_DNA"/>
</dbReference>
<dbReference type="AlphaFoldDB" id="A0A699SLH2"/>
<evidence type="ECO:0000313" key="1">
    <source>
        <dbReference type="EMBL" id="GFC98198.1"/>
    </source>
</evidence>
<sequence>MIMFLLRGRIDDLNSIVDDLSSQIEHMDVCALEDKLESSHRRFRNLVCRTNKRVRADRHRSKVAFTARVKDKKLRPSLVRSRHSVSMENQRLTAKIDALKALLVL</sequence>
<comment type="caution">
    <text evidence="1">The sequence shown here is derived from an EMBL/GenBank/DDBJ whole genome shotgun (WGS) entry which is preliminary data.</text>
</comment>
<organism evidence="1">
    <name type="scientific">Tanacetum cinerariifolium</name>
    <name type="common">Dalmatian daisy</name>
    <name type="synonym">Chrysanthemum cinerariifolium</name>
    <dbReference type="NCBI Taxonomy" id="118510"/>
    <lineage>
        <taxon>Eukaryota</taxon>
        <taxon>Viridiplantae</taxon>
        <taxon>Streptophyta</taxon>
        <taxon>Embryophyta</taxon>
        <taxon>Tracheophyta</taxon>
        <taxon>Spermatophyta</taxon>
        <taxon>Magnoliopsida</taxon>
        <taxon>eudicotyledons</taxon>
        <taxon>Gunneridae</taxon>
        <taxon>Pentapetalae</taxon>
        <taxon>asterids</taxon>
        <taxon>campanulids</taxon>
        <taxon>Asterales</taxon>
        <taxon>Asteraceae</taxon>
        <taxon>Asteroideae</taxon>
        <taxon>Anthemideae</taxon>
        <taxon>Anthemidinae</taxon>
        <taxon>Tanacetum</taxon>
    </lineage>
</organism>
<reference evidence="1" key="1">
    <citation type="journal article" date="2019" name="Sci. Rep.">
        <title>Draft genome of Tanacetum cinerariifolium, the natural source of mosquito coil.</title>
        <authorList>
            <person name="Yamashiro T."/>
            <person name="Shiraishi A."/>
            <person name="Satake H."/>
            <person name="Nakayama K."/>
        </authorList>
    </citation>
    <scope>NUCLEOTIDE SEQUENCE</scope>
</reference>
<proteinExistence type="predicted"/>
<name>A0A699SLH2_TANCI</name>
<protein>
    <submittedName>
        <fullName evidence="1">Uncharacterized protein</fullName>
    </submittedName>
</protein>
<accession>A0A699SLH2</accession>
<gene>
    <name evidence="1" type="ORF">Tci_870168</name>
</gene>